<feature type="domain" description="H15" evidence="2">
    <location>
        <begin position="17"/>
        <end position="86"/>
    </location>
</feature>
<evidence type="ECO:0000256" key="1">
    <source>
        <dbReference type="SAM" id="MobiDB-lite"/>
    </source>
</evidence>
<evidence type="ECO:0000259" key="2">
    <source>
        <dbReference type="PROSITE" id="PS51504"/>
    </source>
</evidence>
<dbReference type="InterPro" id="IPR036390">
    <property type="entry name" value="WH_DNA-bd_sf"/>
</dbReference>
<dbReference type="GO" id="GO:0003677">
    <property type="term" value="F:DNA binding"/>
    <property type="evidence" value="ECO:0007669"/>
    <property type="project" value="InterPro"/>
</dbReference>
<dbReference type="Pfam" id="PF16007">
    <property type="entry name" value="DUF4777"/>
    <property type="match status" value="1"/>
</dbReference>
<dbReference type="SUPFAM" id="SSF46785">
    <property type="entry name" value="Winged helix' DNA-binding domain"/>
    <property type="match status" value="1"/>
</dbReference>
<evidence type="ECO:0000313" key="4">
    <source>
        <dbReference type="Proteomes" id="UP001497644"/>
    </source>
</evidence>
<dbReference type="InterPro" id="IPR031957">
    <property type="entry name" value="DUF4777"/>
</dbReference>
<dbReference type="PROSITE" id="PS51504">
    <property type="entry name" value="H15"/>
    <property type="match status" value="1"/>
</dbReference>
<feature type="region of interest" description="Disordered" evidence="1">
    <location>
        <begin position="123"/>
        <end position="152"/>
    </location>
</feature>
<protein>
    <recommendedName>
        <fullName evidence="2">H15 domain-containing protein</fullName>
    </recommendedName>
</protein>
<accession>A0AAV2NAE1</accession>
<name>A0AAV2NAE1_9HYME</name>
<feature type="compositionally biased region" description="Basic residues" evidence="1">
    <location>
        <begin position="123"/>
        <end position="141"/>
    </location>
</feature>
<dbReference type="GO" id="GO:0006334">
    <property type="term" value="P:nucleosome assembly"/>
    <property type="evidence" value="ECO:0007669"/>
    <property type="project" value="InterPro"/>
</dbReference>
<keyword evidence="4" id="KW-1185">Reference proteome</keyword>
<dbReference type="EMBL" id="OZ034834">
    <property type="protein sequence ID" value="CAL1676135.1"/>
    <property type="molecule type" value="Genomic_DNA"/>
</dbReference>
<dbReference type="Gene3D" id="1.10.10.10">
    <property type="entry name" value="Winged helix-like DNA-binding domain superfamily/Winged helix DNA-binding domain"/>
    <property type="match status" value="1"/>
</dbReference>
<evidence type="ECO:0000313" key="3">
    <source>
        <dbReference type="EMBL" id="CAL1676135.1"/>
    </source>
</evidence>
<dbReference type="InterPro" id="IPR005818">
    <property type="entry name" value="Histone_H1/H5_H15"/>
</dbReference>
<dbReference type="AlphaFoldDB" id="A0AAV2NAE1"/>
<proteinExistence type="predicted"/>
<dbReference type="Proteomes" id="UP001497644">
    <property type="component" value="Chromosome 11"/>
</dbReference>
<gene>
    <name evidence="3" type="ORF">LPLAT_LOCUS2375</name>
</gene>
<dbReference type="InterPro" id="IPR036388">
    <property type="entry name" value="WH-like_DNA-bd_sf"/>
</dbReference>
<dbReference type="GO" id="GO:0000786">
    <property type="term" value="C:nucleosome"/>
    <property type="evidence" value="ECO:0007669"/>
    <property type="project" value="InterPro"/>
</dbReference>
<dbReference type="SMART" id="SM00526">
    <property type="entry name" value="H15"/>
    <property type="match status" value="1"/>
</dbReference>
<sequence>MARKETKIVKRKGRRMRPMKIAALVVSAIQDLRETKGSTSKKIAGYISYASSMPEEGIKRQVKAALKRGVEHGILRRYRGHYFLPTGDELDRANRIALRFARLPTPAPLLVKSKTNCALQLKNRKGPRGIGNRGRKSKKVEKSRTLSVSASSSLTDKIVGDAVSVTE</sequence>
<reference evidence="3" key="1">
    <citation type="submission" date="2024-04" db="EMBL/GenBank/DDBJ databases">
        <authorList>
            <consortium name="Molecular Ecology Group"/>
        </authorList>
    </citation>
    <scope>NUCLEOTIDE SEQUENCE</scope>
</reference>
<organism evidence="3 4">
    <name type="scientific">Lasius platythorax</name>
    <dbReference type="NCBI Taxonomy" id="488582"/>
    <lineage>
        <taxon>Eukaryota</taxon>
        <taxon>Metazoa</taxon>
        <taxon>Ecdysozoa</taxon>
        <taxon>Arthropoda</taxon>
        <taxon>Hexapoda</taxon>
        <taxon>Insecta</taxon>
        <taxon>Pterygota</taxon>
        <taxon>Neoptera</taxon>
        <taxon>Endopterygota</taxon>
        <taxon>Hymenoptera</taxon>
        <taxon>Apocrita</taxon>
        <taxon>Aculeata</taxon>
        <taxon>Formicoidea</taxon>
        <taxon>Formicidae</taxon>
        <taxon>Formicinae</taxon>
        <taxon>Lasius</taxon>
        <taxon>Lasius</taxon>
    </lineage>
</organism>